<gene>
    <name evidence="1" type="ORF">KQX54_008782</name>
</gene>
<protein>
    <submittedName>
        <fullName evidence="1">Uncharacterized protein</fullName>
    </submittedName>
</protein>
<accession>A0AAV7HI65</accession>
<proteinExistence type="predicted"/>
<sequence length="72" mass="8079">MRGTATAVEIEGMDDTEQTVLLFLLVVVRWYFENCCPLQMTKQATKEPKVPRFVDMIATSGWLLPTASLSAE</sequence>
<reference evidence="1 2" key="1">
    <citation type="journal article" date="2021" name="J. Hered.">
        <title>A chromosome-level genome assembly of the parasitoid wasp, Cotesia glomerata (Hymenoptera: Braconidae).</title>
        <authorList>
            <person name="Pinto B.J."/>
            <person name="Weis J.J."/>
            <person name="Gamble T."/>
            <person name="Ode P.J."/>
            <person name="Paul R."/>
            <person name="Zaspel J.M."/>
        </authorList>
    </citation>
    <scope>NUCLEOTIDE SEQUENCE [LARGE SCALE GENOMIC DNA]</scope>
    <source>
        <strain evidence="1">CgM1</strain>
    </source>
</reference>
<dbReference type="Proteomes" id="UP000826195">
    <property type="component" value="Unassembled WGS sequence"/>
</dbReference>
<evidence type="ECO:0000313" key="1">
    <source>
        <dbReference type="EMBL" id="KAH0539836.1"/>
    </source>
</evidence>
<organism evidence="1 2">
    <name type="scientific">Cotesia glomerata</name>
    <name type="common">Lepidopteran parasitic wasp</name>
    <name type="synonym">Apanteles glomeratus</name>
    <dbReference type="NCBI Taxonomy" id="32391"/>
    <lineage>
        <taxon>Eukaryota</taxon>
        <taxon>Metazoa</taxon>
        <taxon>Ecdysozoa</taxon>
        <taxon>Arthropoda</taxon>
        <taxon>Hexapoda</taxon>
        <taxon>Insecta</taxon>
        <taxon>Pterygota</taxon>
        <taxon>Neoptera</taxon>
        <taxon>Endopterygota</taxon>
        <taxon>Hymenoptera</taxon>
        <taxon>Apocrita</taxon>
        <taxon>Ichneumonoidea</taxon>
        <taxon>Braconidae</taxon>
        <taxon>Microgastrinae</taxon>
        <taxon>Cotesia</taxon>
    </lineage>
</organism>
<dbReference type="EMBL" id="JAHXZJ010002609">
    <property type="protein sequence ID" value="KAH0539836.1"/>
    <property type="molecule type" value="Genomic_DNA"/>
</dbReference>
<dbReference type="AlphaFoldDB" id="A0AAV7HI65"/>
<evidence type="ECO:0000313" key="2">
    <source>
        <dbReference type="Proteomes" id="UP000826195"/>
    </source>
</evidence>
<name>A0AAV7HI65_COTGL</name>
<keyword evidence="2" id="KW-1185">Reference proteome</keyword>
<comment type="caution">
    <text evidence="1">The sequence shown here is derived from an EMBL/GenBank/DDBJ whole genome shotgun (WGS) entry which is preliminary data.</text>
</comment>